<evidence type="ECO:0000313" key="3">
    <source>
        <dbReference type="Proteomes" id="UP000063919"/>
    </source>
</evidence>
<evidence type="ECO:0000313" key="2">
    <source>
        <dbReference type="EMBL" id="ALD66870.1"/>
    </source>
</evidence>
<dbReference type="RefSeq" id="WP_053946610.1">
    <property type="nucleotide sequence ID" value="NZ_CP012622.1"/>
</dbReference>
<organism evidence="2 3">
    <name type="scientific">Spiroplasma cantharicola</name>
    <dbReference type="NCBI Taxonomy" id="362837"/>
    <lineage>
        <taxon>Bacteria</taxon>
        <taxon>Bacillati</taxon>
        <taxon>Mycoplasmatota</taxon>
        <taxon>Mollicutes</taxon>
        <taxon>Entomoplasmatales</taxon>
        <taxon>Spiroplasmataceae</taxon>
        <taxon>Spiroplasma</taxon>
    </lineage>
</organism>
<proteinExistence type="predicted"/>
<accession>A0A0M4KFG1</accession>
<dbReference type="AlphaFoldDB" id="A0A0M4KFG1"/>
<sequence length="370" mass="42592">MIWGESNSRDFLDWADFCRNNVIKQKGISSTSGPNFANDKSSASYISVKNTLINLIANNKSISVQQLYNILPTELLVNPTIKNVLLQLYLEDNLKIQGQQKNNDERESNFILVFVKKPAPKVAVKVERRQSNIEELIDNNWQATGRKLDFEKIEREDKSKLNINLKRTNPTPTNKAADKPNIDVRDHLKQKEIPKDIVKAEPKKEIPEPKNSNITYIQIPKAEPKIEKEEVAPAVKVNLEYRPMPKKKEVIIEDNVFNGLSAFDLYYLESFLSDAAIKEKDKQHEIKITRDILKVRGNIKYSQEKQTSTIKVIFSFIGCLTIIGIPIVIASNSNKIRKKARKIYKENLKNRSYENLKSDLKTQNPRIIEF</sequence>
<reference evidence="2 3" key="1">
    <citation type="journal article" date="2015" name="Genome Announc.">
        <title>Complete Genome Sequence of Spiroplasma cantharicola CC-1T (DSM 21588), a Bacterium Isolated from Soldier Beetle (Cantharis carolinus).</title>
        <authorList>
            <person name="Lo W.S."/>
            <person name="Liu P.Y."/>
            <person name="Kuo C.H."/>
        </authorList>
    </citation>
    <scope>NUCLEOTIDE SEQUENCE [LARGE SCALE GENOMIC DNA]</scope>
    <source>
        <strain evidence="2 3">CC-1</strain>
    </source>
</reference>
<dbReference type="PATRIC" id="fig|362837.3.peg.980"/>
<feature type="transmembrane region" description="Helical" evidence="1">
    <location>
        <begin position="312"/>
        <end position="332"/>
    </location>
</feature>
<keyword evidence="1" id="KW-0472">Membrane</keyword>
<keyword evidence="1" id="KW-1133">Transmembrane helix</keyword>
<evidence type="ECO:0000256" key="1">
    <source>
        <dbReference type="SAM" id="Phobius"/>
    </source>
</evidence>
<dbReference type="EMBL" id="CP012622">
    <property type="protein sequence ID" value="ALD66870.1"/>
    <property type="molecule type" value="Genomic_DNA"/>
</dbReference>
<dbReference type="Proteomes" id="UP000063919">
    <property type="component" value="Chromosome"/>
</dbReference>
<dbReference type="KEGG" id="scj:SCANT_v1c09640"/>
<keyword evidence="1" id="KW-0812">Transmembrane</keyword>
<keyword evidence="3" id="KW-1185">Reference proteome</keyword>
<gene>
    <name evidence="2" type="ORF">SCANT_v1c09640</name>
</gene>
<name>A0A0M4KFG1_9MOLU</name>
<dbReference type="OrthoDB" id="388324at2"/>
<protein>
    <submittedName>
        <fullName evidence="2">Uncharacterized protein</fullName>
    </submittedName>
</protein>